<name>A0ABR1FFY0_9ASCO</name>
<keyword evidence="2" id="KW-0732">Signal</keyword>
<evidence type="ECO:0000313" key="3">
    <source>
        <dbReference type="EMBL" id="KAK7208633.1"/>
    </source>
</evidence>
<feature type="region of interest" description="Disordered" evidence="1">
    <location>
        <begin position="36"/>
        <end position="55"/>
    </location>
</feature>
<accession>A0ABR1FFY0</accession>
<dbReference type="EMBL" id="JBBJBU010000001">
    <property type="protein sequence ID" value="KAK7208633.1"/>
    <property type="molecule type" value="Genomic_DNA"/>
</dbReference>
<gene>
    <name evidence="3" type="ORF">BZA70DRAFT_274252</name>
</gene>
<proteinExistence type="predicted"/>
<feature type="signal peptide" evidence="2">
    <location>
        <begin position="1"/>
        <end position="20"/>
    </location>
</feature>
<evidence type="ECO:0000313" key="4">
    <source>
        <dbReference type="Proteomes" id="UP001498771"/>
    </source>
</evidence>
<comment type="caution">
    <text evidence="3">The sequence shown here is derived from an EMBL/GenBank/DDBJ whole genome shotgun (WGS) entry which is preliminary data.</text>
</comment>
<reference evidence="3 4" key="1">
    <citation type="submission" date="2024-03" db="EMBL/GenBank/DDBJ databases">
        <title>Genome-scale model development and genomic sequencing of the oleaginous clade Lipomyces.</title>
        <authorList>
            <consortium name="Lawrence Berkeley National Laboratory"/>
            <person name="Czajka J.J."/>
            <person name="Han Y."/>
            <person name="Kim J."/>
            <person name="Mondo S.J."/>
            <person name="Hofstad B.A."/>
            <person name="Robles A."/>
            <person name="Haridas S."/>
            <person name="Riley R."/>
            <person name="LaButti K."/>
            <person name="Pangilinan J."/>
            <person name="Andreopoulos W."/>
            <person name="Lipzen A."/>
            <person name="Yan J."/>
            <person name="Wang M."/>
            <person name="Ng V."/>
            <person name="Grigoriev I.V."/>
            <person name="Spatafora J.W."/>
            <person name="Magnuson J.K."/>
            <person name="Baker S.E."/>
            <person name="Pomraning K.R."/>
        </authorList>
    </citation>
    <scope>NUCLEOTIDE SEQUENCE [LARGE SCALE GENOMIC DNA]</scope>
    <source>
        <strain evidence="3 4">Phaff 52-87</strain>
    </source>
</reference>
<keyword evidence="4" id="KW-1185">Reference proteome</keyword>
<feature type="compositionally biased region" description="Polar residues" evidence="1">
    <location>
        <begin position="38"/>
        <end position="50"/>
    </location>
</feature>
<sequence length="72" mass="7984">MYIPLLAFFCNSCLTLVVLSSPPFLQHIHPTWNEPEKSYTSTTVQANTPTSDERSGLPLLVSVSYPLSRSPC</sequence>
<evidence type="ECO:0000256" key="1">
    <source>
        <dbReference type="SAM" id="MobiDB-lite"/>
    </source>
</evidence>
<evidence type="ECO:0000256" key="2">
    <source>
        <dbReference type="SAM" id="SignalP"/>
    </source>
</evidence>
<dbReference type="Proteomes" id="UP001498771">
    <property type="component" value="Unassembled WGS sequence"/>
</dbReference>
<evidence type="ECO:0008006" key="5">
    <source>
        <dbReference type="Google" id="ProtNLM"/>
    </source>
</evidence>
<dbReference type="RefSeq" id="XP_064771666.1">
    <property type="nucleotide sequence ID" value="XM_064911958.1"/>
</dbReference>
<organism evidence="3 4">
    <name type="scientific">Myxozyma melibiosi</name>
    <dbReference type="NCBI Taxonomy" id="54550"/>
    <lineage>
        <taxon>Eukaryota</taxon>
        <taxon>Fungi</taxon>
        <taxon>Dikarya</taxon>
        <taxon>Ascomycota</taxon>
        <taxon>Saccharomycotina</taxon>
        <taxon>Lipomycetes</taxon>
        <taxon>Lipomycetales</taxon>
        <taxon>Lipomycetaceae</taxon>
        <taxon>Myxozyma</taxon>
    </lineage>
</organism>
<dbReference type="GeneID" id="90037470"/>
<protein>
    <recommendedName>
        <fullName evidence="5">Secreted protein</fullName>
    </recommendedName>
</protein>
<feature type="chain" id="PRO_5046380755" description="Secreted protein" evidence="2">
    <location>
        <begin position="21"/>
        <end position="72"/>
    </location>
</feature>